<dbReference type="Pfam" id="PF22366">
    <property type="entry name" value="NDH2_C"/>
    <property type="match status" value="1"/>
</dbReference>
<evidence type="ECO:0000259" key="9">
    <source>
        <dbReference type="Pfam" id="PF07992"/>
    </source>
</evidence>
<dbReference type="AlphaFoldDB" id="A0A7C3A9J9"/>
<keyword evidence="6" id="KW-0560">Oxidoreductase</keyword>
<protein>
    <recommendedName>
        <fullName evidence="2">NADH:ubiquinone reductase (non-electrogenic)</fullName>
        <ecNumber evidence="2">1.6.5.9</ecNumber>
    </recommendedName>
</protein>
<comment type="caution">
    <text evidence="11">The sequence shown here is derived from an EMBL/GenBank/DDBJ whole genome shotgun (WGS) entry which is preliminary data.</text>
</comment>
<name>A0A7C3A9J9_9BACT</name>
<dbReference type="Gene3D" id="3.50.50.100">
    <property type="match status" value="1"/>
</dbReference>
<comment type="similarity">
    <text evidence="1">Belongs to the NADH dehydrogenase family.</text>
</comment>
<dbReference type="EC" id="1.6.5.9" evidence="2"/>
<evidence type="ECO:0000256" key="5">
    <source>
        <dbReference type="ARBA" id="ARBA00022946"/>
    </source>
</evidence>
<evidence type="ECO:0000313" key="11">
    <source>
        <dbReference type="EMBL" id="HEX71078.1"/>
    </source>
</evidence>
<dbReference type="PRINTS" id="PR00368">
    <property type="entry name" value="FADPNR"/>
</dbReference>
<sequence>MEWLRPAEQQPPRILILGGGFAGVYTGYELQRRLRRSQAELAIVNRENFFVFYPLLPEIISGSIAVEAILTPIRLVVPAAMLYVGEVTEIDLAERRVTIRHGLYQHQQAPRSLYYDHLVLALGGVPATFGIPGLAEYAFDVQRLSNAFALRNHLIDVLEQADIETNPLEKRRLLTVVVVGGGSTGIEVASEAWSLFTDAARYYRNIEPEDFRVVIVQATSRLIPEFPEKLGEYAARLLRRRGVEVLLDRKVVRVEPEHVELDDGSIIPAHTIIGSVGVQPNPLMQSLGVEMDRRGRVIVDEFLRVPGHDNVWALGDNALALDPETGEPYPQTAQHAVQEAKVVAYNIAATLLGRPLKRMEYRTRGMLVSLGHRSAAADIRGWTFSGFFAWWLWRTYYLLQLPRWERRLRVAFDWTLDLFFPPELVQLKVGQPAPAARRLVQTALRRGQPQPVHE</sequence>
<evidence type="ECO:0000256" key="8">
    <source>
        <dbReference type="ARBA" id="ARBA00047599"/>
    </source>
</evidence>
<evidence type="ECO:0000256" key="2">
    <source>
        <dbReference type="ARBA" id="ARBA00012637"/>
    </source>
</evidence>
<organism evidence="11">
    <name type="scientific">Thermorudis sp</name>
    <dbReference type="NCBI Taxonomy" id="1969470"/>
    <lineage>
        <taxon>Bacteria</taxon>
        <taxon>Pseudomonadati</taxon>
        <taxon>Thermomicrobiota</taxon>
        <taxon>Thermomicrobia</taxon>
        <taxon>Thermomicrobia incertae sedis</taxon>
        <taxon>Thermorudis</taxon>
    </lineage>
</organism>
<gene>
    <name evidence="11" type="ORF">ENP13_07520</name>
</gene>
<dbReference type="PANTHER" id="PTHR43706:SF47">
    <property type="entry name" value="EXTERNAL NADH-UBIQUINONE OXIDOREDUCTASE 1, MITOCHONDRIAL-RELATED"/>
    <property type="match status" value="1"/>
</dbReference>
<dbReference type="InterPro" id="IPR023753">
    <property type="entry name" value="FAD/NAD-binding_dom"/>
</dbReference>
<keyword evidence="3" id="KW-0285">Flavoprotein</keyword>
<dbReference type="PANTHER" id="PTHR43706">
    <property type="entry name" value="NADH DEHYDROGENASE"/>
    <property type="match status" value="1"/>
</dbReference>
<evidence type="ECO:0000259" key="10">
    <source>
        <dbReference type="Pfam" id="PF22366"/>
    </source>
</evidence>
<proteinExistence type="inferred from homology"/>
<feature type="domain" description="External alternative NADH-ubiquinone oxidoreductase-like C-terminal" evidence="10">
    <location>
        <begin position="365"/>
        <end position="420"/>
    </location>
</feature>
<dbReference type="InterPro" id="IPR054585">
    <property type="entry name" value="NDH2-like_C"/>
</dbReference>
<evidence type="ECO:0000256" key="6">
    <source>
        <dbReference type="ARBA" id="ARBA00023002"/>
    </source>
</evidence>
<dbReference type="EMBL" id="DSID01000568">
    <property type="protein sequence ID" value="HEX71078.1"/>
    <property type="molecule type" value="Genomic_DNA"/>
</dbReference>
<evidence type="ECO:0000256" key="7">
    <source>
        <dbReference type="ARBA" id="ARBA00023027"/>
    </source>
</evidence>
<dbReference type="InterPro" id="IPR045024">
    <property type="entry name" value="NDH-2"/>
</dbReference>
<dbReference type="SUPFAM" id="SSF51905">
    <property type="entry name" value="FAD/NAD(P)-binding domain"/>
    <property type="match status" value="1"/>
</dbReference>
<keyword evidence="7" id="KW-0520">NAD</keyword>
<comment type="catalytic activity">
    <reaction evidence="8">
        <text>a quinone + NADH + H(+) = a quinol + NAD(+)</text>
        <dbReference type="Rhea" id="RHEA:46160"/>
        <dbReference type="ChEBI" id="CHEBI:15378"/>
        <dbReference type="ChEBI" id="CHEBI:24646"/>
        <dbReference type="ChEBI" id="CHEBI:57540"/>
        <dbReference type="ChEBI" id="CHEBI:57945"/>
        <dbReference type="ChEBI" id="CHEBI:132124"/>
        <dbReference type="EC" id="1.6.5.9"/>
    </reaction>
</comment>
<keyword evidence="4" id="KW-0274">FAD</keyword>
<dbReference type="GO" id="GO:0050136">
    <property type="term" value="F:NADH dehydrogenase (quinone) (non-electrogenic) activity"/>
    <property type="evidence" value="ECO:0007669"/>
    <property type="project" value="UniProtKB-EC"/>
</dbReference>
<evidence type="ECO:0000256" key="4">
    <source>
        <dbReference type="ARBA" id="ARBA00022827"/>
    </source>
</evidence>
<reference evidence="11" key="1">
    <citation type="journal article" date="2020" name="mSystems">
        <title>Genome- and Community-Level Interaction Insights into Carbon Utilization and Element Cycling Functions of Hydrothermarchaeota in Hydrothermal Sediment.</title>
        <authorList>
            <person name="Zhou Z."/>
            <person name="Liu Y."/>
            <person name="Xu W."/>
            <person name="Pan J."/>
            <person name="Luo Z.H."/>
            <person name="Li M."/>
        </authorList>
    </citation>
    <scope>NUCLEOTIDE SEQUENCE [LARGE SCALE GENOMIC DNA]</scope>
    <source>
        <strain evidence="11">SpSt-192</strain>
    </source>
</reference>
<dbReference type="InterPro" id="IPR036188">
    <property type="entry name" value="FAD/NAD-bd_sf"/>
</dbReference>
<evidence type="ECO:0000256" key="3">
    <source>
        <dbReference type="ARBA" id="ARBA00022630"/>
    </source>
</evidence>
<accession>A0A7C3A9J9</accession>
<dbReference type="Pfam" id="PF07992">
    <property type="entry name" value="Pyr_redox_2"/>
    <property type="match status" value="1"/>
</dbReference>
<feature type="domain" description="FAD/NAD(P)-binding" evidence="9">
    <location>
        <begin position="13"/>
        <end position="340"/>
    </location>
</feature>
<evidence type="ECO:0000256" key="1">
    <source>
        <dbReference type="ARBA" id="ARBA00005272"/>
    </source>
</evidence>
<keyword evidence="5" id="KW-0809">Transit peptide</keyword>